<accession>A0A9N8W0I9</accession>
<dbReference type="AlphaFoldDB" id="A0A9N8W0I9"/>
<protein>
    <submittedName>
        <fullName evidence="1">7320_t:CDS:1</fullName>
    </submittedName>
</protein>
<sequence length="46" mass="5446">MTKEEQEFINGEIKKMLYERIIQASDRDAINSQEKMPILCLELMKS</sequence>
<dbReference type="Proteomes" id="UP000789570">
    <property type="component" value="Unassembled WGS sequence"/>
</dbReference>
<proteinExistence type="predicted"/>
<comment type="caution">
    <text evidence="1">The sequence shown here is derived from an EMBL/GenBank/DDBJ whole genome shotgun (WGS) entry which is preliminary data.</text>
</comment>
<name>A0A9N8W0I9_9GLOM</name>
<gene>
    <name evidence="1" type="ORF">FCALED_LOCUS2159</name>
</gene>
<dbReference type="EMBL" id="CAJVPQ010000313">
    <property type="protein sequence ID" value="CAG8469688.1"/>
    <property type="molecule type" value="Genomic_DNA"/>
</dbReference>
<reference evidence="1" key="1">
    <citation type="submission" date="2021-06" db="EMBL/GenBank/DDBJ databases">
        <authorList>
            <person name="Kallberg Y."/>
            <person name="Tangrot J."/>
            <person name="Rosling A."/>
        </authorList>
    </citation>
    <scope>NUCLEOTIDE SEQUENCE</scope>
    <source>
        <strain evidence="1">UK204</strain>
    </source>
</reference>
<keyword evidence="2" id="KW-1185">Reference proteome</keyword>
<organism evidence="1 2">
    <name type="scientific">Funneliformis caledonium</name>
    <dbReference type="NCBI Taxonomy" id="1117310"/>
    <lineage>
        <taxon>Eukaryota</taxon>
        <taxon>Fungi</taxon>
        <taxon>Fungi incertae sedis</taxon>
        <taxon>Mucoromycota</taxon>
        <taxon>Glomeromycotina</taxon>
        <taxon>Glomeromycetes</taxon>
        <taxon>Glomerales</taxon>
        <taxon>Glomeraceae</taxon>
        <taxon>Funneliformis</taxon>
    </lineage>
</organism>
<evidence type="ECO:0000313" key="2">
    <source>
        <dbReference type="Proteomes" id="UP000789570"/>
    </source>
</evidence>
<evidence type="ECO:0000313" key="1">
    <source>
        <dbReference type="EMBL" id="CAG8469688.1"/>
    </source>
</evidence>